<keyword evidence="3" id="KW-0804">Transcription</keyword>
<name>A0A8K0HRR8_9ROSA</name>
<evidence type="ECO:0000256" key="5">
    <source>
        <dbReference type="PROSITE-ProRule" id="PRU01191"/>
    </source>
</evidence>
<feature type="short sequence motif" description="VHIID" evidence="5">
    <location>
        <begin position="346"/>
        <end position="350"/>
    </location>
</feature>
<keyword evidence="4" id="KW-0539">Nucleus</keyword>
<feature type="region of interest" description="Leucine repeat II (LRII)" evidence="5">
    <location>
        <begin position="392"/>
        <end position="424"/>
    </location>
</feature>
<keyword evidence="7" id="KW-1185">Reference proteome</keyword>
<proteinExistence type="inferred from homology"/>
<evidence type="ECO:0008006" key="8">
    <source>
        <dbReference type="Google" id="ProtNLM"/>
    </source>
</evidence>
<dbReference type="PANTHER" id="PTHR31636">
    <property type="entry name" value="OSJNBA0084A10.13 PROTEIN-RELATED"/>
    <property type="match status" value="1"/>
</dbReference>
<reference evidence="6" key="1">
    <citation type="submission" date="2020-03" db="EMBL/GenBank/DDBJ databases">
        <title>A high-quality chromosome-level genome assembly of a woody plant with both climbing and erect habits, Rhamnella rubrinervis.</title>
        <authorList>
            <person name="Lu Z."/>
            <person name="Yang Y."/>
            <person name="Zhu X."/>
            <person name="Sun Y."/>
        </authorList>
    </citation>
    <scope>NUCLEOTIDE SEQUENCE</scope>
    <source>
        <strain evidence="6">BYM</strain>
        <tissue evidence="6">Leaf</tissue>
    </source>
</reference>
<keyword evidence="2" id="KW-0805">Transcription regulation</keyword>
<dbReference type="PROSITE" id="PS50985">
    <property type="entry name" value="GRAS"/>
    <property type="match status" value="1"/>
</dbReference>
<dbReference type="AlphaFoldDB" id="A0A8K0HRR8"/>
<dbReference type="Pfam" id="PF03514">
    <property type="entry name" value="GRAS"/>
    <property type="match status" value="1"/>
</dbReference>
<comment type="subcellular location">
    <subcellularLocation>
        <location evidence="1">Nucleus</location>
    </subcellularLocation>
</comment>
<feature type="region of interest" description="SAW" evidence="5">
    <location>
        <begin position="527"/>
        <end position="603"/>
    </location>
</feature>
<evidence type="ECO:0000313" key="7">
    <source>
        <dbReference type="Proteomes" id="UP000796880"/>
    </source>
</evidence>
<dbReference type="Proteomes" id="UP000796880">
    <property type="component" value="Unassembled WGS sequence"/>
</dbReference>
<dbReference type="OrthoDB" id="770224at2759"/>
<evidence type="ECO:0000256" key="1">
    <source>
        <dbReference type="ARBA" id="ARBA00004123"/>
    </source>
</evidence>
<protein>
    <recommendedName>
        <fullName evidence="8">DELLA protein RGL1-like</fullName>
    </recommendedName>
</protein>
<comment type="similarity">
    <text evidence="5">Belongs to the GRAS family.</text>
</comment>
<evidence type="ECO:0000256" key="2">
    <source>
        <dbReference type="ARBA" id="ARBA00023015"/>
    </source>
</evidence>
<evidence type="ECO:0000313" key="6">
    <source>
        <dbReference type="EMBL" id="KAF3456344.1"/>
    </source>
</evidence>
<gene>
    <name evidence="6" type="ORF">FNV43_RR00994</name>
</gene>
<sequence length="607" mass="68942">MENDFGQMDSAMFYLEEFNFGGIQDKLCTEHNVGLNSVEEVDIGKQSQFSGADDWENSRGIDSFFSQYGFYEDDSLLEECLLPMYEDQEQQQESSSDYGLLDDLQFDVVTPPLQICLEEIAKLGEIPSMIPIVESKKEKVYPFSFAGLELLKNHSKGFKKLNTKRIIEAGTYAACTEVSEDRRLSTEEIIRIAGTRFIQSSSQEADVPSMISHPFEWSFFGLSQEEIKDVELLEFLLAAAEKVGYQQFERASKLLNHCNSLSSSTGNPVQRIVYYFAAALQEKIERETGRISSKVLEEKPSLNIDEMTMSPSTTKLAFHLELPFSQLVQFAGIQAIIENVAEARKVHVIDFSIRNGLHWTVLMQALASRSDCPLELLKITSVGTTSKHLMEDTGKSLLGFAQTMNISFSFKIVMVSDMADLREDLFDLDSDEVVAVHSKFCLWTMIIQPNKLETMMRVIRNLNPCVMVVAEAEANHNSPVFVNRFIEALFYYGVYVDCFEAFMKQDDENRMVLESLFFDQGVRNIVATEGEERKIRHVKIDVWKAFFARFGLEEVELSQSSLYQANLVVKNFSCASYCTLDMNGKCMLIGWKGTPLISLSVWKFLSQ</sequence>
<dbReference type="EMBL" id="VOIH02000001">
    <property type="protein sequence ID" value="KAF3456344.1"/>
    <property type="molecule type" value="Genomic_DNA"/>
</dbReference>
<evidence type="ECO:0000256" key="4">
    <source>
        <dbReference type="ARBA" id="ARBA00023242"/>
    </source>
</evidence>
<dbReference type="GO" id="GO:0005634">
    <property type="term" value="C:nucleus"/>
    <property type="evidence" value="ECO:0007669"/>
    <property type="project" value="UniProtKB-SubCell"/>
</dbReference>
<comment type="caution">
    <text evidence="5">Lacks conserved residue(s) required for the propagation of feature annotation.</text>
</comment>
<comment type="caution">
    <text evidence="6">The sequence shown here is derived from an EMBL/GenBank/DDBJ whole genome shotgun (WGS) entry which is preliminary data.</text>
</comment>
<accession>A0A8K0HRR8</accession>
<organism evidence="6 7">
    <name type="scientific">Rhamnella rubrinervis</name>
    <dbReference type="NCBI Taxonomy" id="2594499"/>
    <lineage>
        <taxon>Eukaryota</taxon>
        <taxon>Viridiplantae</taxon>
        <taxon>Streptophyta</taxon>
        <taxon>Embryophyta</taxon>
        <taxon>Tracheophyta</taxon>
        <taxon>Spermatophyta</taxon>
        <taxon>Magnoliopsida</taxon>
        <taxon>eudicotyledons</taxon>
        <taxon>Gunneridae</taxon>
        <taxon>Pentapetalae</taxon>
        <taxon>rosids</taxon>
        <taxon>fabids</taxon>
        <taxon>Rosales</taxon>
        <taxon>Rhamnaceae</taxon>
        <taxon>rhamnoid group</taxon>
        <taxon>Rhamneae</taxon>
        <taxon>Rhamnella</taxon>
    </lineage>
</organism>
<dbReference type="InterPro" id="IPR005202">
    <property type="entry name" value="TF_GRAS"/>
</dbReference>
<evidence type="ECO:0000256" key="3">
    <source>
        <dbReference type="ARBA" id="ARBA00023163"/>
    </source>
</evidence>